<organism evidence="9 10">
    <name type="scientific">Jeotgalibacillus proteolyticus</name>
    <dbReference type="NCBI Taxonomy" id="2082395"/>
    <lineage>
        <taxon>Bacteria</taxon>
        <taxon>Bacillati</taxon>
        <taxon>Bacillota</taxon>
        <taxon>Bacilli</taxon>
        <taxon>Bacillales</taxon>
        <taxon>Caryophanaceae</taxon>
        <taxon>Jeotgalibacillus</taxon>
    </lineage>
</organism>
<gene>
    <name evidence="9" type="ORF">C4B60_11815</name>
</gene>
<evidence type="ECO:0000256" key="2">
    <source>
        <dbReference type="ARBA" id="ARBA00007400"/>
    </source>
</evidence>
<dbReference type="OrthoDB" id="65129at2"/>
<feature type="transmembrane region" description="Helical" evidence="7">
    <location>
        <begin position="295"/>
        <end position="317"/>
    </location>
</feature>
<keyword evidence="9" id="KW-0012">Acyltransferase</keyword>
<feature type="transmembrane region" description="Helical" evidence="7">
    <location>
        <begin position="136"/>
        <end position="156"/>
    </location>
</feature>
<dbReference type="Pfam" id="PF01757">
    <property type="entry name" value="Acyl_transf_3"/>
    <property type="match status" value="1"/>
</dbReference>
<comment type="caution">
    <text evidence="9">The sequence shown here is derived from an EMBL/GenBank/DDBJ whole genome shotgun (WGS) entry which is preliminary data.</text>
</comment>
<dbReference type="Proteomes" id="UP000239047">
    <property type="component" value="Unassembled WGS sequence"/>
</dbReference>
<evidence type="ECO:0000256" key="3">
    <source>
        <dbReference type="ARBA" id="ARBA00022475"/>
    </source>
</evidence>
<feature type="transmembrane region" description="Helical" evidence="7">
    <location>
        <begin position="233"/>
        <end position="250"/>
    </location>
</feature>
<reference evidence="9 10" key="1">
    <citation type="submission" date="2018-02" db="EMBL/GenBank/DDBJ databases">
        <title>Jeotgalibacillus proteolyticum sp. nov. a protease producing bacterium isolated from ocean sediments of Laizhou Bay.</title>
        <authorList>
            <person name="Li Y."/>
        </authorList>
    </citation>
    <scope>NUCLEOTIDE SEQUENCE [LARGE SCALE GENOMIC DNA]</scope>
    <source>
        <strain evidence="9 10">22-7</strain>
    </source>
</reference>
<dbReference type="GO" id="GO:0016413">
    <property type="term" value="F:O-acetyltransferase activity"/>
    <property type="evidence" value="ECO:0007669"/>
    <property type="project" value="TreeGrafter"/>
</dbReference>
<evidence type="ECO:0000313" key="9">
    <source>
        <dbReference type="EMBL" id="PPA70261.1"/>
    </source>
</evidence>
<evidence type="ECO:0000256" key="1">
    <source>
        <dbReference type="ARBA" id="ARBA00004651"/>
    </source>
</evidence>
<keyword evidence="9" id="KW-0808">Transferase</keyword>
<keyword evidence="10" id="KW-1185">Reference proteome</keyword>
<evidence type="ECO:0000259" key="8">
    <source>
        <dbReference type="Pfam" id="PF01757"/>
    </source>
</evidence>
<dbReference type="PANTHER" id="PTHR40074:SF2">
    <property type="entry name" value="O-ACETYLTRANSFERASE WECH"/>
    <property type="match status" value="1"/>
</dbReference>
<sequence>MNLDRKHLNEVQFARAFALFAVLAVHSSSTGVGGSGEGSIMLLIYNFFNIAGKLGTPTFIFLSSFILFYTYYPRELTTKLFVKFYQKRLLYILVPYFLFSLIYYCINIYLNGSFAGFSFLIQDFLSKLATGKAYSHLYFVFVSVQFYLLFPFLLLLFKKVRFIRKYSIVIGIVLQWTWVLLNAHYFQIQLKGSIALSYFMFYFLGAFLGVYYEQVLDWFRNWKKNFLRVSTLFAGYGFMLCFYVGMYYLIRTNQAVFSSRMIEFAWSTYALFACLVVFIAAHLVNFQHSRISRKFWYEIGTVSFGVYLIHPLFLLFLRMLLPGGDPLTFHGWQLITFLVTFFGSWGIVRLAFSYLPMSWIIFGKGGKVRAF</sequence>
<dbReference type="AlphaFoldDB" id="A0A2S5GBG3"/>
<feature type="transmembrane region" description="Helical" evidence="7">
    <location>
        <begin position="329"/>
        <end position="352"/>
    </location>
</feature>
<keyword evidence="3" id="KW-1003">Cell membrane</keyword>
<dbReference type="EMBL" id="PREZ01000004">
    <property type="protein sequence ID" value="PPA70261.1"/>
    <property type="molecule type" value="Genomic_DNA"/>
</dbReference>
<keyword evidence="5 7" id="KW-1133">Transmembrane helix</keyword>
<dbReference type="PANTHER" id="PTHR40074">
    <property type="entry name" value="O-ACETYLTRANSFERASE WECH"/>
    <property type="match status" value="1"/>
</dbReference>
<evidence type="ECO:0000256" key="7">
    <source>
        <dbReference type="SAM" id="Phobius"/>
    </source>
</evidence>
<feature type="transmembrane region" description="Helical" evidence="7">
    <location>
        <begin position="194"/>
        <end position="212"/>
    </location>
</feature>
<comment type="subcellular location">
    <subcellularLocation>
        <location evidence="1">Cell membrane</location>
        <topology evidence="1">Multi-pass membrane protein</topology>
    </subcellularLocation>
</comment>
<feature type="transmembrane region" description="Helical" evidence="7">
    <location>
        <begin position="262"/>
        <end position="283"/>
    </location>
</feature>
<protein>
    <submittedName>
        <fullName evidence="9">Acyltransferase</fullName>
    </submittedName>
</protein>
<feature type="domain" description="Acyltransferase 3" evidence="8">
    <location>
        <begin position="10"/>
        <end position="348"/>
    </location>
</feature>
<dbReference type="GO" id="GO:0009246">
    <property type="term" value="P:enterobacterial common antigen biosynthetic process"/>
    <property type="evidence" value="ECO:0007669"/>
    <property type="project" value="TreeGrafter"/>
</dbReference>
<feature type="transmembrane region" description="Helical" evidence="7">
    <location>
        <begin position="89"/>
        <end position="110"/>
    </location>
</feature>
<keyword evidence="4 7" id="KW-0812">Transmembrane</keyword>
<evidence type="ECO:0000256" key="6">
    <source>
        <dbReference type="ARBA" id="ARBA00023136"/>
    </source>
</evidence>
<dbReference type="GO" id="GO:0005886">
    <property type="term" value="C:plasma membrane"/>
    <property type="evidence" value="ECO:0007669"/>
    <property type="project" value="UniProtKB-SubCell"/>
</dbReference>
<feature type="transmembrane region" description="Helical" evidence="7">
    <location>
        <begin position="43"/>
        <end position="68"/>
    </location>
</feature>
<accession>A0A2S5GBG3</accession>
<dbReference type="InterPro" id="IPR002656">
    <property type="entry name" value="Acyl_transf_3_dom"/>
</dbReference>
<name>A0A2S5GBG3_9BACL</name>
<keyword evidence="6 7" id="KW-0472">Membrane</keyword>
<proteinExistence type="inferred from homology"/>
<evidence type="ECO:0000256" key="4">
    <source>
        <dbReference type="ARBA" id="ARBA00022692"/>
    </source>
</evidence>
<feature type="transmembrane region" description="Helical" evidence="7">
    <location>
        <begin position="168"/>
        <end position="188"/>
    </location>
</feature>
<evidence type="ECO:0000256" key="5">
    <source>
        <dbReference type="ARBA" id="ARBA00022989"/>
    </source>
</evidence>
<evidence type="ECO:0000313" key="10">
    <source>
        <dbReference type="Proteomes" id="UP000239047"/>
    </source>
</evidence>
<comment type="similarity">
    <text evidence="2">Belongs to the acyltransferase 3 family.</text>
</comment>